<comment type="catalytic activity">
    <reaction evidence="3">
        <text>alpha-L-fucose = beta-L-fucose</text>
        <dbReference type="Rhea" id="RHEA:25580"/>
        <dbReference type="ChEBI" id="CHEBI:42548"/>
        <dbReference type="ChEBI" id="CHEBI:42589"/>
        <dbReference type="EC" id="5.1.3.29"/>
    </reaction>
</comment>
<reference evidence="4 5" key="1">
    <citation type="submission" date="2019-02" db="EMBL/GenBank/DDBJ databases">
        <title>Deep-cultivation of Planctomycetes and their phenomic and genomic characterization uncovers novel biology.</title>
        <authorList>
            <person name="Wiegand S."/>
            <person name="Jogler M."/>
            <person name="Boedeker C."/>
            <person name="Pinto D."/>
            <person name="Vollmers J."/>
            <person name="Rivas-Marin E."/>
            <person name="Kohn T."/>
            <person name="Peeters S.H."/>
            <person name="Heuer A."/>
            <person name="Rast P."/>
            <person name="Oberbeckmann S."/>
            <person name="Bunk B."/>
            <person name="Jeske O."/>
            <person name="Meyerdierks A."/>
            <person name="Storesund J.E."/>
            <person name="Kallscheuer N."/>
            <person name="Luecker S."/>
            <person name="Lage O.M."/>
            <person name="Pohl T."/>
            <person name="Merkel B.J."/>
            <person name="Hornburger P."/>
            <person name="Mueller R.-W."/>
            <person name="Bruemmer F."/>
            <person name="Labrenz M."/>
            <person name="Spormann A.M."/>
            <person name="Op den Camp H."/>
            <person name="Overmann J."/>
            <person name="Amann R."/>
            <person name="Jetten M.S.M."/>
            <person name="Mascher T."/>
            <person name="Medema M.H."/>
            <person name="Devos D.P."/>
            <person name="Kaster A.-K."/>
            <person name="Ovreas L."/>
            <person name="Rohde M."/>
            <person name="Galperin M.Y."/>
            <person name="Jogler C."/>
        </authorList>
    </citation>
    <scope>NUCLEOTIDE SEQUENCE [LARGE SCALE GENOMIC DNA]</scope>
    <source>
        <strain evidence="4 5">ETA_A8</strain>
    </source>
</reference>
<dbReference type="KEGG" id="aagg:ETAA8_23540"/>
<dbReference type="SUPFAM" id="SSF102546">
    <property type="entry name" value="RbsD-like"/>
    <property type="match status" value="1"/>
</dbReference>
<dbReference type="Proteomes" id="UP000315017">
    <property type="component" value="Chromosome"/>
</dbReference>
<evidence type="ECO:0000313" key="4">
    <source>
        <dbReference type="EMBL" id="QDU27267.1"/>
    </source>
</evidence>
<dbReference type="GO" id="GO:0042806">
    <property type="term" value="F:fucose binding"/>
    <property type="evidence" value="ECO:0007669"/>
    <property type="project" value="TreeGrafter"/>
</dbReference>
<dbReference type="EMBL" id="CP036274">
    <property type="protein sequence ID" value="QDU27267.1"/>
    <property type="molecule type" value="Genomic_DNA"/>
</dbReference>
<dbReference type="PANTHER" id="PTHR31690">
    <property type="entry name" value="FUCOSE MUTAROTASE"/>
    <property type="match status" value="1"/>
</dbReference>
<dbReference type="InterPro" id="IPR050443">
    <property type="entry name" value="RbsD/FucU_mutarotase"/>
</dbReference>
<proteinExistence type="predicted"/>
<evidence type="ECO:0000256" key="3">
    <source>
        <dbReference type="ARBA" id="ARBA00036324"/>
    </source>
</evidence>
<dbReference type="InterPro" id="IPR023750">
    <property type="entry name" value="RbsD-like_sf"/>
</dbReference>
<dbReference type="OrthoDB" id="9805009at2"/>
<evidence type="ECO:0000256" key="2">
    <source>
        <dbReference type="ARBA" id="ARBA00023235"/>
    </source>
</evidence>
<keyword evidence="2 4" id="KW-0413">Isomerase</keyword>
<evidence type="ECO:0000313" key="5">
    <source>
        <dbReference type="Proteomes" id="UP000315017"/>
    </source>
</evidence>
<dbReference type="EC" id="5.1.3.-" evidence="4"/>
<gene>
    <name evidence="4" type="primary">fucU</name>
    <name evidence="4" type="ORF">ETAA8_23540</name>
</gene>
<dbReference type="GO" id="GO:0006004">
    <property type="term" value="P:fucose metabolic process"/>
    <property type="evidence" value="ECO:0007669"/>
    <property type="project" value="TreeGrafter"/>
</dbReference>
<dbReference type="GO" id="GO:0036373">
    <property type="term" value="F:L-fucose mutarotase activity"/>
    <property type="evidence" value="ECO:0007669"/>
    <property type="project" value="UniProtKB-EC"/>
</dbReference>
<accession>A0A517YAK1</accession>
<dbReference type="AlphaFoldDB" id="A0A517YAK1"/>
<organism evidence="4 5">
    <name type="scientific">Anatilimnocola aggregata</name>
    <dbReference type="NCBI Taxonomy" id="2528021"/>
    <lineage>
        <taxon>Bacteria</taxon>
        <taxon>Pseudomonadati</taxon>
        <taxon>Planctomycetota</taxon>
        <taxon>Planctomycetia</taxon>
        <taxon>Pirellulales</taxon>
        <taxon>Pirellulaceae</taxon>
        <taxon>Anatilimnocola</taxon>
    </lineage>
</organism>
<dbReference type="Pfam" id="PF05025">
    <property type="entry name" value="RbsD_FucU"/>
    <property type="match status" value="1"/>
</dbReference>
<name>A0A517YAK1_9BACT</name>
<dbReference type="GO" id="GO:0062193">
    <property type="term" value="F:D-ribose pyranase activity"/>
    <property type="evidence" value="ECO:0007669"/>
    <property type="project" value="UniProtKB-EC"/>
</dbReference>
<sequence length="147" mass="16253">MLNHKLIHPEINAILGRAGHHSTILIADGNYPAASKRGPRAELVSLNLMPGVVTCTQVLEAILSAVPIEAIHTMMYETEGPYALKGDPEVWESYRQTLKAAGSSLKLEPIEKWKFYDAVVTPDHVLTVQTADQQRYANVLLHIGVRM</sequence>
<dbReference type="Gene3D" id="3.40.1650.10">
    <property type="entry name" value="RbsD-like domain"/>
    <property type="match status" value="1"/>
</dbReference>
<dbReference type="RefSeq" id="WP_145088119.1">
    <property type="nucleotide sequence ID" value="NZ_CP036274.1"/>
</dbReference>
<evidence type="ECO:0000256" key="1">
    <source>
        <dbReference type="ARBA" id="ARBA00000223"/>
    </source>
</evidence>
<dbReference type="InterPro" id="IPR007721">
    <property type="entry name" value="RbsD_FucU"/>
</dbReference>
<dbReference type="PANTHER" id="PTHR31690:SF4">
    <property type="entry name" value="FUCOSE MUTAROTASE"/>
    <property type="match status" value="1"/>
</dbReference>
<comment type="catalytic activity">
    <reaction evidence="1">
        <text>beta-D-ribopyranose = beta-D-ribofuranose</text>
        <dbReference type="Rhea" id="RHEA:25432"/>
        <dbReference type="ChEBI" id="CHEBI:27476"/>
        <dbReference type="ChEBI" id="CHEBI:47002"/>
        <dbReference type="EC" id="5.4.99.62"/>
    </reaction>
</comment>
<keyword evidence="5" id="KW-1185">Reference proteome</keyword>
<protein>
    <submittedName>
        <fullName evidence="4">L-fucose mutarotase</fullName>
        <ecNumber evidence="4">5.1.3.-</ecNumber>
    </submittedName>
</protein>